<evidence type="ECO:0000256" key="1">
    <source>
        <dbReference type="SAM" id="SignalP"/>
    </source>
</evidence>
<dbReference type="Pfam" id="PF09832">
    <property type="entry name" value="DUF2059"/>
    <property type="match status" value="1"/>
</dbReference>
<feature type="signal peptide" evidence="1">
    <location>
        <begin position="1"/>
        <end position="23"/>
    </location>
</feature>
<organism evidence="3 4">
    <name type="scientific">Mucilaginibacter myungsuensis</name>
    <dbReference type="NCBI Taxonomy" id="649104"/>
    <lineage>
        <taxon>Bacteria</taxon>
        <taxon>Pseudomonadati</taxon>
        <taxon>Bacteroidota</taxon>
        <taxon>Sphingobacteriia</taxon>
        <taxon>Sphingobacteriales</taxon>
        <taxon>Sphingobacteriaceae</taxon>
        <taxon>Mucilaginibacter</taxon>
    </lineage>
</organism>
<gene>
    <name evidence="3" type="ORF">IRJ16_16605</name>
</gene>
<dbReference type="InterPro" id="IPR018637">
    <property type="entry name" value="DUF2059"/>
</dbReference>
<accession>A0A929L3T6</accession>
<reference evidence="3" key="1">
    <citation type="submission" date="2020-10" db="EMBL/GenBank/DDBJ databases">
        <title>Mucilaginibacter mali sp. nov., isolated from rhizosphere soil of apple orchard.</title>
        <authorList>
            <person name="Lee J.-S."/>
            <person name="Kim H.S."/>
            <person name="Kim J.-S."/>
        </authorList>
    </citation>
    <scope>NUCLEOTIDE SEQUENCE</scope>
    <source>
        <strain evidence="3">KCTC 22746</strain>
    </source>
</reference>
<keyword evidence="1" id="KW-0732">Signal</keyword>
<comment type="caution">
    <text evidence="3">The sequence shown here is derived from an EMBL/GenBank/DDBJ whole genome shotgun (WGS) entry which is preliminary data.</text>
</comment>
<dbReference type="AlphaFoldDB" id="A0A929L3T6"/>
<dbReference type="Proteomes" id="UP000622475">
    <property type="component" value="Unassembled WGS sequence"/>
</dbReference>
<feature type="chain" id="PRO_5037196582" evidence="1">
    <location>
        <begin position="24"/>
        <end position="157"/>
    </location>
</feature>
<protein>
    <submittedName>
        <fullName evidence="3">DUF2059 domain-containing protein</fullName>
    </submittedName>
</protein>
<evidence type="ECO:0000259" key="2">
    <source>
        <dbReference type="Pfam" id="PF09832"/>
    </source>
</evidence>
<name>A0A929L3T6_9SPHI</name>
<evidence type="ECO:0000313" key="3">
    <source>
        <dbReference type="EMBL" id="MBE9663510.1"/>
    </source>
</evidence>
<dbReference type="EMBL" id="JADFFL010000006">
    <property type="protein sequence ID" value="MBE9663510.1"/>
    <property type="molecule type" value="Genomic_DNA"/>
</dbReference>
<feature type="domain" description="DUF2059" evidence="2">
    <location>
        <begin position="90"/>
        <end position="146"/>
    </location>
</feature>
<sequence>MKLRTSIALIAGIVALSFSDIKAQTTQPAPSPALKAAEEMLIASGGKEQFEKSAAAGMTQALANIPQEKRAKFTQAMTTFLGKYVTWEIMKPDLCQVYAREFTVAELKELTAFYKSPIGIKFQAKTPIILQTTMALSQKAVADHQAELQQLMMDAMQ</sequence>
<proteinExistence type="predicted"/>
<dbReference type="RefSeq" id="WP_194112738.1">
    <property type="nucleotide sequence ID" value="NZ_JADFFL010000006.1"/>
</dbReference>
<evidence type="ECO:0000313" key="4">
    <source>
        <dbReference type="Proteomes" id="UP000622475"/>
    </source>
</evidence>
<keyword evidence="4" id="KW-1185">Reference proteome</keyword>